<evidence type="ECO:0000313" key="2">
    <source>
        <dbReference type="EMBL" id="MEK8044774.1"/>
    </source>
</evidence>
<organism evidence="2 3">
    <name type="scientific">Ideonella margarita</name>
    <dbReference type="NCBI Taxonomy" id="2984191"/>
    <lineage>
        <taxon>Bacteria</taxon>
        <taxon>Pseudomonadati</taxon>
        <taxon>Pseudomonadota</taxon>
        <taxon>Betaproteobacteria</taxon>
        <taxon>Burkholderiales</taxon>
        <taxon>Sphaerotilaceae</taxon>
        <taxon>Ideonella</taxon>
    </lineage>
</organism>
<gene>
    <name evidence="2" type="ORF">AACH00_00280</name>
</gene>
<dbReference type="RefSeq" id="WP_341396935.1">
    <property type="nucleotide sequence ID" value="NZ_JBBUTI010000001.1"/>
</dbReference>
<evidence type="ECO:0000313" key="3">
    <source>
        <dbReference type="Proteomes" id="UP001379945"/>
    </source>
</evidence>
<dbReference type="EMBL" id="JBBUTI010000001">
    <property type="protein sequence ID" value="MEK8044774.1"/>
    <property type="molecule type" value="Genomic_DNA"/>
</dbReference>
<dbReference type="PROSITE" id="PS51257">
    <property type="entry name" value="PROKAR_LIPOPROTEIN"/>
    <property type="match status" value="1"/>
</dbReference>
<proteinExistence type="predicted"/>
<name>A0ABU9BYU8_9BURK</name>
<keyword evidence="3" id="KW-1185">Reference proteome</keyword>
<protein>
    <recommendedName>
        <fullName evidence="4">Lipoprotein</fullName>
    </recommendedName>
</protein>
<feature type="chain" id="PRO_5046355989" description="Lipoprotein" evidence="1">
    <location>
        <begin position="27"/>
        <end position="328"/>
    </location>
</feature>
<accession>A0ABU9BYU8</accession>
<feature type="signal peptide" evidence="1">
    <location>
        <begin position="1"/>
        <end position="26"/>
    </location>
</feature>
<reference evidence="2 3" key="1">
    <citation type="submission" date="2024-04" db="EMBL/GenBank/DDBJ databases">
        <title>Novel species of the genus Ideonella isolated from streams.</title>
        <authorList>
            <person name="Lu H."/>
        </authorList>
    </citation>
    <scope>NUCLEOTIDE SEQUENCE [LARGE SCALE GENOMIC DNA]</scope>
    <source>
        <strain evidence="2 3">LYT19W</strain>
    </source>
</reference>
<keyword evidence="1" id="KW-0732">Signal</keyword>
<dbReference type="Proteomes" id="UP001379945">
    <property type="component" value="Unassembled WGS sequence"/>
</dbReference>
<sequence>MTGSRFMRVSFLRPSLLALASAAMLAACGGGGGDSGGSSSTQLAITSDNATSAARAGVAGMITSEMAGTADNGVFGTSGVNGIVDLQTRRAQSLAAHALAQGRSHIAASATVNCAVSGSMTVNFDDRNGNGAFDAVGESISISAANCVQDAGSSLSGAFTLTLNQFTSLTNLTLGLSFSNFSASDAASGMSTAINGSLTAARSSATLVTVRSDALTVGVTAKGSSHSYSAQGLVATVDANSTRTQQTLSGTFSSSDFGGKSVKVSTPVAVQTLAADDYPSSGTVLVEGSTGSAVKLEAVSATQVRQSLDANGDGTFESTVVKLWSELF</sequence>
<evidence type="ECO:0008006" key="4">
    <source>
        <dbReference type="Google" id="ProtNLM"/>
    </source>
</evidence>
<evidence type="ECO:0000256" key="1">
    <source>
        <dbReference type="SAM" id="SignalP"/>
    </source>
</evidence>
<comment type="caution">
    <text evidence="2">The sequence shown here is derived from an EMBL/GenBank/DDBJ whole genome shotgun (WGS) entry which is preliminary data.</text>
</comment>